<dbReference type="RefSeq" id="WP_091542907.1">
    <property type="nucleotide sequence ID" value="NZ_FMUS01000011.1"/>
</dbReference>
<evidence type="ECO:0000313" key="9">
    <source>
        <dbReference type="EMBL" id="SCY62305.1"/>
    </source>
</evidence>
<keyword evidence="10" id="KW-1185">Reference proteome</keyword>
<evidence type="ECO:0000256" key="1">
    <source>
        <dbReference type="ARBA" id="ARBA00004651"/>
    </source>
</evidence>
<evidence type="ECO:0000256" key="3">
    <source>
        <dbReference type="ARBA" id="ARBA00022475"/>
    </source>
</evidence>
<comment type="subcellular location">
    <subcellularLocation>
        <location evidence="1">Cell membrane</location>
        <topology evidence="1">Multi-pass membrane protein</topology>
    </subcellularLocation>
</comment>
<evidence type="ECO:0000256" key="5">
    <source>
        <dbReference type="ARBA" id="ARBA00022989"/>
    </source>
</evidence>
<keyword evidence="6 7" id="KW-0472">Membrane</keyword>
<keyword evidence="3" id="KW-1003">Cell membrane</keyword>
<dbReference type="STRING" id="1120976.SAMN03080606_01990"/>
<dbReference type="Proteomes" id="UP000198636">
    <property type="component" value="Unassembled WGS sequence"/>
</dbReference>
<dbReference type="InterPro" id="IPR017896">
    <property type="entry name" value="4Fe4S_Fe-S-bd"/>
</dbReference>
<dbReference type="GO" id="GO:0005886">
    <property type="term" value="C:plasma membrane"/>
    <property type="evidence" value="ECO:0007669"/>
    <property type="project" value="UniProtKB-SubCell"/>
</dbReference>
<feature type="transmembrane region" description="Helical" evidence="7">
    <location>
        <begin position="80"/>
        <end position="99"/>
    </location>
</feature>
<comment type="similarity">
    <text evidence="2">Belongs to the UPF0718 family.</text>
</comment>
<dbReference type="AlphaFoldDB" id="A0A1G5HEP3"/>
<dbReference type="EMBL" id="FMUS01000011">
    <property type="protein sequence ID" value="SCY62305.1"/>
    <property type="molecule type" value="Genomic_DNA"/>
</dbReference>
<sequence length="238" mass="26361">MKVIQYFNKNKLLTIVLLIYAVLFLITPAKAGLAVKNSIYYIVEMLQIMPVVFLLTAILEAWVPKEVIMNGFGERAGLKGSAFSFILGSLSAGPIYAAFPISKMLLKKGASVTNIVIILSTWAVVKVPMLANEAKFLGPKFMGVRWILTTIAIFIMAYLTAMIVKIESIPMTELTHKKKGGEININEQYCMGCGICTRISPKNFKMKNKKAKFKENDVNDSENVNKAIEKCPVNAISN</sequence>
<dbReference type="OrthoDB" id="9798408at2"/>
<feature type="transmembrane region" description="Helical" evidence="7">
    <location>
        <begin position="111"/>
        <end position="131"/>
    </location>
</feature>
<reference evidence="9 10" key="1">
    <citation type="submission" date="2016-10" db="EMBL/GenBank/DDBJ databases">
        <authorList>
            <person name="de Groot N.N."/>
        </authorList>
    </citation>
    <scope>NUCLEOTIDE SEQUENCE [LARGE SCALE GENOMIC DNA]</scope>
    <source>
        <strain evidence="9 10">DSM 18978</strain>
    </source>
</reference>
<keyword evidence="4 7" id="KW-0812">Transmembrane</keyword>
<feature type="transmembrane region" description="Helical" evidence="7">
    <location>
        <begin position="143"/>
        <end position="164"/>
    </location>
</feature>
<dbReference type="Gene3D" id="3.30.70.20">
    <property type="match status" value="1"/>
</dbReference>
<accession>A0A1G5HEP3</accession>
<evidence type="ECO:0000313" key="10">
    <source>
        <dbReference type="Proteomes" id="UP000198636"/>
    </source>
</evidence>
<gene>
    <name evidence="9" type="ORF">SAMN03080606_01990</name>
</gene>
<evidence type="ECO:0000256" key="7">
    <source>
        <dbReference type="SAM" id="Phobius"/>
    </source>
</evidence>
<name>A0A1G5HEP3_9FIRM</name>
<dbReference type="InterPro" id="IPR005524">
    <property type="entry name" value="DUF318"/>
</dbReference>
<proteinExistence type="inferred from homology"/>
<dbReference type="PROSITE" id="PS51379">
    <property type="entry name" value="4FE4S_FER_2"/>
    <property type="match status" value="1"/>
</dbReference>
<evidence type="ECO:0000259" key="8">
    <source>
        <dbReference type="PROSITE" id="PS51379"/>
    </source>
</evidence>
<feature type="domain" description="4Fe-4S ferredoxin-type" evidence="8">
    <location>
        <begin position="181"/>
        <end position="209"/>
    </location>
</feature>
<protein>
    <submittedName>
        <fullName evidence="9">Ferredoxin</fullName>
    </submittedName>
</protein>
<evidence type="ECO:0000256" key="6">
    <source>
        <dbReference type="ARBA" id="ARBA00023136"/>
    </source>
</evidence>
<feature type="transmembrane region" description="Helical" evidence="7">
    <location>
        <begin position="39"/>
        <end position="59"/>
    </location>
</feature>
<keyword evidence="5 7" id="KW-1133">Transmembrane helix</keyword>
<dbReference type="Pfam" id="PF03773">
    <property type="entry name" value="ArsP_1"/>
    <property type="match status" value="1"/>
</dbReference>
<evidence type="ECO:0000256" key="4">
    <source>
        <dbReference type="ARBA" id="ARBA00022692"/>
    </source>
</evidence>
<evidence type="ECO:0000256" key="2">
    <source>
        <dbReference type="ARBA" id="ARBA00006386"/>
    </source>
</evidence>
<dbReference type="SUPFAM" id="SSF54862">
    <property type="entry name" value="4Fe-4S ferredoxins"/>
    <property type="match status" value="1"/>
</dbReference>
<feature type="transmembrane region" description="Helical" evidence="7">
    <location>
        <begin position="12"/>
        <end position="33"/>
    </location>
</feature>
<organism evidence="9 10">
    <name type="scientific">Alkaliphilus peptidifermentans DSM 18978</name>
    <dbReference type="NCBI Taxonomy" id="1120976"/>
    <lineage>
        <taxon>Bacteria</taxon>
        <taxon>Bacillati</taxon>
        <taxon>Bacillota</taxon>
        <taxon>Clostridia</taxon>
        <taxon>Peptostreptococcales</taxon>
        <taxon>Natronincolaceae</taxon>
        <taxon>Alkaliphilus</taxon>
    </lineage>
</organism>